<reference evidence="2" key="1">
    <citation type="submission" date="2022-03" db="EMBL/GenBank/DDBJ databases">
        <authorList>
            <person name="Martin H S."/>
        </authorList>
    </citation>
    <scope>NUCLEOTIDE SEQUENCE</scope>
</reference>
<evidence type="ECO:0000313" key="2">
    <source>
        <dbReference type="EMBL" id="CAH2058352.1"/>
    </source>
</evidence>
<dbReference type="Proteomes" id="UP000837857">
    <property type="component" value="Chromosome 25"/>
</dbReference>
<accession>A0ABN8IKV2</accession>
<feature type="compositionally biased region" description="Pro residues" evidence="1">
    <location>
        <begin position="70"/>
        <end position="82"/>
    </location>
</feature>
<evidence type="ECO:0000313" key="3">
    <source>
        <dbReference type="Proteomes" id="UP000837857"/>
    </source>
</evidence>
<feature type="region of interest" description="Disordered" evidence="1">
    <location>
        <begin position="113"/>
        <end position="211"/>
    </location>
</feature>
<dbReference type="EMBL" id="OW152837">
    <property type="protein sequence ID" value="CAH2058352.1"/>
    <property type="molecule type" value="Genomic_DNA"/>
</dbReference>
<proteinExistence type="predicted"/>
<evidence type="ECO:0000256" key="1">
    <source>
        <dbReference type="SAM" id="MobiDB-lite"/>
    </source>
</evidence>
<organism evidence="2 3">
    <name type="scientific">Iphiclides podalirius</name>
    <name type="common">scarce swallowtail</name>
    <dbReference type="NCBI Taxonomy" id="110791"/>
    <lineage>
        <taxon>Eukaryota</taxon>
        <taxon>Metazoa</taxon>
        <taxon>Ecdysozoa</taxon>
        <taxon>Arthropoda</taxon>
        <taxon>Hexapoda</taxon>
        <taxon>Insecta</taxon>
        <taxon>Pterygota</taxon>
        <taxon>Neoptera</taxon>
        <taxon>Endopterygota</taxon>
        <taxon>Lepidoptera</taxon>
        <taxon>Glossata</taxon>
        <taxon>Ditrysia</taxon>
        <taxon>Papilionoidea</taxon>
        <taxon>Papilionidae</taxon>
        <taxon>Papilioninae</taxon>
        <taxon>Iphiclides</taxon>
    </lineage>
</organism>
<feature type="region of interest" description="Disordered" evidence="1">
    <location>
        <begin position="70"/>
        <end position="93"/>
    </location>
</feature>
<gene>
    <name evidence="2" type="ORF">IPOD504_LOCUS10556</name>
</gene>
<keyword evidence="3" id="KW-1185">Reference proteome</keyword>
<feature type="non-terminal residue" evidence="2">
    <location>
        <position position="1"/>
    </location>
</feature>
<protein>
    <submittedName>
        <fullName evidence="2">Uncharacterized protein</fullName>
    </submittedName>
</protein>
<name>A0ABN8IKV2_9NEOP</name>
<sequence>MFFTQYFSNSGDRTDNLSQATGALSNRAHILQVVRQVYIEQGSPSPRAPRAHLFSPPPCPFPCAPSPVAPTAPAPAPYPPETAPAGRSDLDTQAPPSLYARILHLLGSRGFPGPGTGTVLPGPSLPAPVEPTGWRGPLAPGSRAPLAPGSRLPLAPGSRLPLAPDSRAPLAPGSRLPLAPGARGPVAPDSPPTPGSLGTGSSGSAAGSRELVDTLASEADWWRAAAGYVQPAAGSFDPAPGSQGPSP</sequence>